<dbReference type="PANTHER" id="PTHR14326">
    <property type="entry name" value="TARGETING PROTEIN FOR XKLP2"/>
    <property type="match status" value="1"/>
</dbReference>
<proteinExistence type="inferred from homology"/>
<dbReference type="EMBL" id="MCFL01000012">
    <property type="protein sequence ID" value="ORZ37502.1"/>
    <property type="molecule type" value="Genomic_DNA"/>
</dbReference>
<comment type="caution">
    <text evidence="10">The sequence shown here is derived from an EMBL/GenBank/DDBJ whole genome shotgun (WGS) entry which is preliminary data.</text>
</comment>
<evidence type="ECO:0000256" key="4">
    <source>
        <dbReference type="ARBA" id="ARBA00022490"/>
    </source>
</evidence>
<feature type="compositionally biased region" description="Basic and acidic residues" evidence="7">
    <location>
        <begin position="403"/>
        <end position="415"/>
    </location>
</feature>
<dbReference type="GO" id="GO:0005634">
    <property type="term" value="C:nucleus"/>
    <property type="evidence" value="ECO:0007669"/>
    <property type="project" value="UniProtKB-SubCell"/>
</dbReference>
<evidence type="ECO:0000256" key="6">
    <source>
        <dbReference type="ARBA" id="ARBA00023242"/>
    </source>
</evidence>
<evidence type="ECO:0000256" key="2">
    <source>
        <dbReference type="ARBA" id="ARBA00004186"/>
    </source>
</evidence>
<dbReference type="STRING" id="765915.A0A1Y2HWH6"/>
<name>A0A1Y2HWH6_9FUNG</name>
<feature type="domain" description="TPX2 C-terminal" evidence="8">
    <location>
        <begin position="588"/>
        <end position="647"/>
    </location>
</feature>
<evidence type="ECO:0000256" key="5">
    <source>
        <dbReference type="ARBA" id="ARBA00023212"/>
    </source>
</evidence>
<feature type="region of interest" description="Disordered" evidence="7">
    <location>
        <begin position="403"/>
        <end position="504"/>
    </location>
</feature>
<feature type="region of interest" description="Disordered" evidence="7">
    <location>
        <begin position="524"/>
        <end position="559"/>
    </location>
</feature>
<feature type="region of interest" description="Disordered" evidence="7">
    <location>
        <begin position="120"/>
        <end position="159"/>
    </location>
</feature>
<comment type="subcellular location">
    <subcellularLocation>
        <location evidence="2">Cytoplasm</location>
        <location evidence="2">Cytoskeleton</location>
        <location evidence="2">Spindle</location>
    </subcellularLocation>
    <subcellularLocation>
        <location evidence="1">Nucleus</location>
    </subcellularLocation>
</comment>
<dbReference type="GO" id="GO:0005819">
    <property type="term" value="C:spindle"/>
    <property type="evidence" value="ECO:0007669"/>
    <property type="project" value="UniProtKB-SubCell"/>
</dbReference>
<dbReference type="Pfam" id="PF12214">
    <property type="entry name" value="TPX2_importin"/>
    <property type="match status" value="1"/>
</dbReference>
<evidence type="ECO:0000256" key="1">
    <source>
        <dbReference type="ARBA" id="ARBA00004123"/>
    </source>
</evidence>
<feature type="compositionally biased region" description="Pro residues" evidence="7">
    <location>
        <begin position="122"/>
        <end position="132"/>
    </location>
</feature>
<evidence type="ECO:0008006" key="12">
    <source>
        <dbReference type="Google" id="ProtNLM"/>
    </source>
</evidence>
<keyword evidence="11" id="KW-1185">Reference proteome</keyword>
<keyword evidence="6" id="KW-0539">Nucleus</keyword>
<feature type="compositionally biased region" description="Basic and acidic residues" evidence="7">
    <location>
        <begin position="483"/>
        <end position="504"/>
    </location>
</feature>
<organism evidence="10 11">
    <name type="scientific">Catenaria anguillulae PL171</name>
    <dbReference type="NCBI Taxonomy" id="765915"/>
    <lineage>
        <taxon>Eukaryota</taxon>
        <taxon>Fungi</taxon>
        <taxon>Fungi incertae sedis</taxon>
        <taxon>Blastocladiomycota</taxon>
        <taxon>Blastocladiomycetes</taxon>
        <taxon>Blastocladiales</taxon>
        <taxon>Catenariaceae</taxon>
        <taxon>Catenaria</taxon>
    </lineage>
</organism>
<keyword evidence="4" id="KW-0963">Cytoplasm</keyword>
<evidence type="ECO:0000259" key="8">
    <source>
        <dbReference type="Pfam" id="PF06886"/>
    </source>
</evidence>
<sequence>MEFISFGPEYTNEEIANCLLADLSDDDQVDKGTDSADSLTDYSDSDFVDTDEVIMDPIAALSTPSKSTIRSTPSRFATPSRSIRKSINVKKTPGARRPSAVFVVYPDPDALGGMPQLTPIRGLPPSPLPQNGPVPQGDPATPAQASSSKALAVTGPPATPGGAATSFHWMQTPTSTVPVFPKIATTETILYSVRKPAQDVIDVDSGSESDTEREDAGDIEEDFMQVDQGSSAAAPRTAASGLRSGTKAKMQKESIATRLTKPEEFSFMKRQRAPLRVVSSPAIRRHKSIKIRRPLRPTIMAPTVASLVRTNPPCTPYVPMAERIQQFMATPPRFKNKSHAMTRAGAAGSTRQPRIREPQHRPPGVTIPQSPMLRTKHLRKQPLSTMSAAEREELLVQQMKKEQFKARPLDRKIFQTDHPLGVPERKPFQPTAPHSPAITKVNSKRPAPPSPTPSASAKASKSDGKPTQIEPFHLPGEAFAASKRQELEKRLQREEEEMQKKREFRAQPLPKAVVVSKPIVPEIHSTKPLTEPKPFTLRTDTRVGTGPHEPAPIQVPEFRARPVPLSTYTEFPVAHSDKPPTMPDLAPHLHTEDRAEQRREFDERVAQHRALEELQAQREAAERERALKHFIRELRRDLVHKARRAPSEILQGPTFVPQPSARAPTVPESPAIGKKRKAAVLAGRGRNEDAERIEERKRARWAWSTLPPELLDAQAMEQGAMDNDIMGKDKGVGDHVVAPAAMEVEQLAENGEDELDMTMWTLPQVDAEWLMGESSSANGGSGK</sequence>
<evidence type="ECO:0000313" key="11">
    <source>
        <dbReference type="Proteomes" id="UP000193411"/>
    </source>
</evidence>
<feature type="region of interest" description="Disordered" evidence="7">
    <location>
        <begin position="651"/>
        <end position="686"/>
    </location>
</feature>
<evidence type="ECO:0000256" key="7">
    <source>
        <dbReference type="SAM" id="MobiDB-lite"/>
    </source>
</evidence>
<evidence type="ECO:0000313" key="10">
    <source>
        <dbReference type="EMBL" id="ORZ37502.1"/>
    </source>
</evidence>
<dbReference type="InterPro" id="IPR027329">
    <property type="entry name" value="TPX2_C"/>
</dbReference>
<dbReference type="GO" id="GO:0060236">
    <property type="term" value="P:regulation of mitotic spindle organization"/>
    <property type="evidence" value="ECO:0007669"/>
    <property type="project" value="InterPro"/>
</dbReference>
<gene>
    <name evidence="10" type="ORF">BCR44DRAFT_218848</name>
</gene>
<protein>
    <recommendedName>
        <fullName evidence="12">TPX2 C-terminal domain-containing protein</fullName>
    </recommendedName>
</protein>
<feature type="region of interest" description="Disordered" evidence="7">
    <location>
        <begin position="24"/>
        <end position="44"/>
    </location>
</feature>
<dbReference type="AlphaFoldDB" id="A0A1Y2HWH6"/>
<reference evidence="10 11" key="1">
    <citation type="submission" date="2016-07" db="EMBL/GenBank/DDBJ databases">
        <title>Pervasive Adenine N6-methylation of Active Genes in Fungi.</title>
        <authorList>
            <consortium name="DOE Joint Genome Institute"/>
            <person name="Mondo S.J."/>
            <person name="Dannebaum R.O."/>
            <person name="Kuo R.C."/>
            <person name="Labutti K."/>
            <person name="Haridas S."/>
            <person name="Kuo A."/>
            <person name="Salamov A."/>
            <person name="Ahrendt S.R."/>
            <person name="Lipzen A."/>
            <person name="Sullivan W."/>
            <person name="Andreopoulos W.B."/>
            <person name="Clum A."/>
            <person name="Lindquist E."/>
            <person name="Daum C."/>
            <person name="Ramamoorthy G.K."/>
            <person name="Gryganskyi A."/>
            <person name="Culley D."/>
            <person name="Magnuson J.K."/>
            <person name="James T.Y."/>
            <person name="O'Malley M.A."/>
            <person name="Stajich J.E."/>
            <person name="Spatafora J.W."/>
            <person name="Visel A."/>
            <person name="Grigoriev I.V."/>
        </authorList>
    </citation>
    <scope>NUCLEOTIDE SEQUENCE [LARGE SCALE GENOMIC DNA]</scope>
    <source>
        <strain evidence="10 11">PL171</strain>
    </source>
</reference>
<keyword evidence="5" id="KW-0206">Cytoskeleton</keyword>
<dbReference type="InterPro" id="IPR009675">
    <property type="entry name" value="TPX2_fam"/>
</dbReference>
<feature type="region of interest" description="Disordered" evidence="7">
    <location>
        <begin position="227"/>
        <end position="248"/>
    </location>
</feature>
<dbReference type="Pfam" id="PF06886">
    <property type="entry name" value="TPX2"/>
    <property type="match status" value="1"/>
</dbReference>
<dbReference type="OrthoDB" id="1684416at2759"/>
<dbReference type="PANTHER" id="PTHR14326:SF44">
    <property type="entry name" value="TARGETING PROTEIN FOR XKLP2"/>
    <property type="match status" value="1"/>
</dbReference>
<dbReference type="GO" id="GO:0005874">
    <property type="term" value="C:microtubule"/>
    <property type="evidence" value="ECO:0007669"/>
    <property type="project" value="InterPro"/>
</dbReference>
<evidence type="ECO:0000259" key="9">
    <source>
        <dbReference type="Pfam" id="PF12214"/>
    </source>
</evidence>
<accession>A0A1Y2HWH6</accession>
<evidence type="ECO:0000256" key="3">
    <source>
        <dbReference type="ARBA" id="ARBA00005885"/>
    </source>
</evidence>
<feature type="region of interest" description="Disordered" evidence="7">
    <location>
        <begin position="342"/>
        <end position="370"/>
    </location>
</feature>
<dbReference type="InterPro" id="IPR027330">
    <property type="entry name" value="TPX2_central_dom"/>
</dbReference>
<feature type="domain" description="TPX2 central" evidence="9">
    <location>
        <begin position="365"/>
        <end position="417"/>
    </location>
</feature>
<dbReference type="Proteomes" id="UP000193411">
    <property type="component" value="Unassembled WGS sequence"/>
</dbReference>
<comment type="similarity">
    <text evidence="3">Belongs to the TPX2 family.</text>
</comment>